<dbReference type="PANTHER" id="PTHR23159">
    <property type="entry name" value="CENTROSOMAL PROTEIN 2"/>
    <property type="match status" value="1"/>
</dbReference>
<keyword evidence="1" id="KW-1133">Transmembrane helix</keyword>
<organism evidence="2 3">
    <name type="scientific">Aeromonas caviae</name>
    <name type="common">Aeromonas punctata</name>
    <dbReference type="NCBI Taxonomy" id="648"/>
    <lineage>
        <taxon>Bacteria</taxon>
        <taxon>Pseudomonadati</taxon>
        <taxon>Pseudomonadota</taxon>
        <taxon>Gammaproteobacteria</taxon>
        <taxon>Aeromonadales</taxon>
        <taxon>Aeromonadaceae</taxon>
        <taxon>Aeromonas</taxon>
    </lineage>
</organism>
<evidence type="ECO:0000313" key="2">
    <source>
        <dbReference type="EMBL" id="WGC86032.1"/>
    </source>
</evidence>
<keyword evidence="1" id="KW-0812">Transmembrane</keyword>
<dbReference type="NCBIfam" id="NF033916">
    <property type="entry name" value="antiphage_ZorA_3"/>
    <property type="match status" value="1"/>
</dbReference>
<feature type="transmembrane region" description="Helical" evidence="1">
    <location>
        <begin position="12"/>
        <end position="34"/>
    </location>
</feature>
<dbReference type="Proteomes" id="UP001163285">
    <property type="component" value="Chromosome"/>
</dbReference>
<evidence type="ECO:0000256" key="1">
    <source>
        <dbReference type="SAM" id="Phobius"/>
    </source>
</evidence>
<dbReference type="NCBIfam" id="NF041794">
    <property type="entry name" value="1_anti-phage_ZorA1"/>
    <property type="match status" value="1"/>
</dbReference>
<name>A0AAF0GG93_AERCA</name>
<feature type="transmembrane region" description="Helical" evidence="1">
    <location>
        <begin position="138"/>
        <end position="158"/>
    </location>
</feature>
<protein>
    <submittedName>
        <fullName evidence="2">Anti-phage ZorAB system protein ZorA</fullName>
    </submittedName>
</protein>
<evidence type="ECO:0000313" key="3">
    <source>
        <dbReference type="Proteomes" id="UP001163285"/>
    </source>
</evidence>
<proteinExistence type="predicted"/>
<dbReference type="RefSeq" id="WP_010676160.1">
    <property type="nucleotide sequence ID" value="NZ_AP019195.1"/>
</dbReference>
<dbReference type="EMBL" id="CP110176">
    <property type="protein sequence ID" value="WGC86032.1"/>
    <property type="molecule type" value="Genomic_DNA"/>
</dbReference>
<reference evidence="2" key="1">
    <citation type="submission" date="2023-04" db="EMBL/GenBank/DDBJ databases">
        <title>Whole Genome Sequence of Multi-drug resistant Aeromonas caviae as a gut pathogen in newborn.</title>
        <authorList>
            <person name="Jadhav S.V."/>
            <person name="Saroj S.D."/>
            <person name="Saha U.B."/>
            <person name="Sen S."/>
            <person name="Kher A."/>
        </authorList>
    </citation>
    <scope>NUCLEOTIDE SEQUENCE</scope>
    <source>
        <strain evidence="2">SVJ23</strain>
    </source>
</reference>
<keyword evidence="1" id="KW-0472">Membrane</keyword>
<dbReference type="AlphaFoldDB" id="A0AAF0GG93"/>
<accession>A0AAF0GG93</accession>
<dbReference type="PANTHER" id="PTHR23159:SF60">
    <property type="entry name" value="SPINDLE ASSEMBLY ABNORMAL PROTEIN 4"/>
    <property type="match status" value="1"/>
</dbReference>
<dbReference type="Gene3D" id="1.20.120.20">
    <property type="entry name" value="Apolipoprotein"/>
    <property type="match status" value="1"/>
</dbReference>
<gene>
    <name evidence="2" type="primary">zorA</name>
    <name evidence="2" type="ORF">OJY61_22340</name>
</gene>
<dbReference type="SUPFAM" id="SSF58113">
    <property type="entry name" value="Apolipoprotein A-I"/>
    <property type="match status" value="1"/>
</dbReference>
<sequence length="729" mass="79431">METIVQQLGLQYLQMIPPAIVGLCLIYFLLRYLWLYRRPACMVRKELLAIHQQIVQLKPEQAEACLRKLKEIFATASASLKSAWDEYNETLHHQHSTLDGEYRLSKVRATVQSSVFFGSQNLVDTPLRAEYFRHLPGIVTGIGIIGTFAGLLIGLFYFDASDPVKIQDSVSILLDGVRDAFFASAAAITVAMYITNSEKAHLRLCYAALEQLTESIDHLFESGVGEEYLAALVKSSEESAIQARQLKDGLVSDLREMLQNLVDSQVRENLKLTETLGAVYRESGKDVASSISSSIEQSFSEPLQKIAESVQAASSDQSGQVQGLLQDVLMAFMNKLDASFGQQFNGLHEMMGQSVTAMQQMQGAFQSLITDMRTAGESSSQAMNEQLNKAIADMTAGQAVMQASMNEMIANLQQAVTAIGNKGEEAGSRMGEQLERLFAESETRQQQLTAEMLSFVERLKESVGRSQEETMKEINAAVSQLGAQLGDVMKTMESSRDTLATGANQAQQQVQEGAKALVSDLGDNVQALLAGLKEQQQGTTQNLRQIDEVTRQTIAGMKEGAEKMRGAADRFGSAGESALKLMDASSNAAQQFNTSSATVATASRELATQVAAYQKHQEGVQRLLATVEGITASSQNEATSRAKMISDLTQVTSHMKEINIETASYLDRVGEVLERSFARFGDGVEQNLSRSLGSLDQELSKAVGALATGVQEIGDSVEELADTLGKIRR</sequence>
<dbReference type="InterPro" id="IPR049670">
    <property type="entry name" value="ZorA-like_t1"/>
</dbReference>